<evidence type="ECO:0000313" key="2">
    <source>
        <dbReference type="EMBL" id="MDU0344347.1"/>
    </source>
</evidence>
<dbReference type="RefSeq" id="WP_316003192.1">
    <property type="nucleotide sequence ID" value="NZ_JAWDIT010000001.1"/>
</dbReference>
<feature type="compositionally biased region" description="Pro residues" evidence="1">
    <location>
        <begin position="31"/>
        <end position="40"/>
    </location>
</feature>
<dbReference type="Proteomes" id="UP001261125">
    <property type="component" value="Unassembled WGS sequence"/>
</dbReference>
<proteinExistence type="predicted"/>
<keyword evidence="3" id="KW-1185">Reference proteome</keyword>
<gene>
    <name evidence="2" type="ORF">RWH44_01410</name>
</gene>
<feature type="region of interest" description="Disordered" evidence="1">
    <location>
        <begin position="17"/>
        <end position="40"/>
    </location>
</feature>
<accession>A0ABU3SHS1</accession>
<organism evidence="2 3">
    <name type="scientific">Microbacterium phycohabitans</name>
    <dbReference type="NCBI Taxonomy" id="3075993"/>
    <lineage>
        <taxon>Bacteria</taxon>
        <taxon>Bacillati</taxon>
        <taxon>Actinomycetota</taxon>
        <taxon>Actinomycetes</taxon>
        <taxon>Micrococcales</taxon>
        <taxon>Microbacteriaceae</taxon>
        <taxon>Microbacterium</taxon>
    </lineage>
</organism>
<reference evidence="2 3" key="1">
    <citation type="submission" date="2023-09" db="EMBL/GenBank/DDBJ databases">
        <title>Microbacterium fusihabitans sp. nov., Microbacterium phycihabitans sp. nov., and Microbacterium cervinum sp. nov., isolated from dried seaweeds of beach.</title>
        <authorList>
            <person name="Lee S.D."/>
        </authorList>
    </citation>
    <scope>NUCLEOTIDE SEQUENCE [LARGE SCALE GENOMIC DNA]</scope>
    <source>
        <strain evidence="2 3">KSW2-29</strain>
    </source>
</reference>
<feature type="compositionally biased region" description="Acidic residues" evidence="1">
    <location>
        <begin position="21"/>
        <end position="30"/>
    </location>
</feature>
<evidence type="ECO:0000313" key="3">
    <source>
        <dbReference type="Proteomes" id="UP001261125"/>
    </source>
</evidence>
<evidence type="ECO:0000256" key="1">
    <source>
        <dbReference type="SAM" id="MobiDB-lite"/>
    </source>
</evidence>
<comment type="caution">
    <text evidence="2">The sequence shown here is derived from an EMBL/GenBank/DDBJ whole genome shotgun (WGS) entry which is preliminary data.</text>
</comment>
<dbReference type="EMBL" id="JAWDIT010000001">
    <property type="protein sequence ID" value="MDU0344347.1"/>
    <property type="molecule type" value="Genomic_DNA"/>
</dbReference>
<sequence>MTTNLAAWNRLLDAFERSLDAPDDPADGPVEEPPGPPPPEVVDRARLVLERQRASISGLMAARENVARELAAIRRIPSVHPDAPVYLDVEG</sequence>
<protein>
    <submittedName>
        <fullName evidence="2">Uncharacterized protein</fullName>
    </submittedName>
</protein>
<name>A0ABU3SHS1_9MICO</name>